<feature type="compositionally biased region" description="Basic and acidic residues" evidence="6">
    <location>
        <begin position="868"/>
        <end position="884"/>
    </location>
</feature>
<keyword evidence="9" id="KW-1185">Reference proteome</keyword>
<dbReference type="GO" id="GO:0016787">
    <property type="term" value="F:hydrolase activity"/>
    <property type="evidence" value="ECO:0007669"/>
    <property type="project" value="UniProtKB-KW"/>
</dbReference>
<feature type="region of interest" description="Disordered" evidence="6">
    <location>
        <begin position="868"/>
        <end position="941"/>
    </location>
</feature>
<keyword evidence="1 4" id="KW-0863">Zinc-finger</keyword>
<name>A0A1I7TIP0_9PELO</name>
<dbReference type="InterPro" id="IPR014001">
    <property type="entry name" value="Helicase_ATP-bd"/>
</dbReference>
<organism evidence="9 10">
    <name type="scientific">Caenorhabditis tropicalis</name>
    <dbReference type="NCBI Taxonomy" id="1561998"/>
    <lineage>
        <taxon>Eukaryota</taxon>
        <taxon>Metazoa</taxon>
        <taxon>Ecdysozoa</taxon>
        <taxon>Nematoda</taxon>
        <taxon>Chromadorea</taxon>
        <taxon>Rhabditida</taxon>
        <taxon>Rhabditina</taxon>
        <taxon>Rhabditomorpha</taxon>
        <taxon>Rhabditoidea</taxon>
        <taxon>Rhabditidae</taxon>
        <taxon>Peloderinae</taxon>
        <taxon>Caenorhabditis</taxon>
    </lineage>
</organism>
<feature type="region of interest" description="Disordered" evidence="6">
    <location>
        <begin position="1"/>
        <end position="25"/>
    </location>
</feature>
<evidence type="ECO:0000259" key="7">
    <source>
        <dbReference type="PROSITE" id="PS50089"/>
    </source>
</evidence>
<sequence>MSGDGSSSDEIIILTDGEENGRDEDDIYEELPKSRVIPIRFVDERSPSPSANKHVLLKSVELELDFPNKKTETLYIYRSVTGDSSSLYIHVNRQKSSPWKGIRSYYPGRFVKRLFEDNPEHWVLYQISKNQSGVVTTGVFLTYQVISSKRIRIDFYLLRERVLNTINDYINLSRYYTRNEQNVLTIIIEGKNDETMDYESQNIILKRRGIEMNFELFYASYGEIRAKSDEVVPNFKLDVKDLNFQLMPYQEDTVRWMVYREAKDAADLNLEWIYCCHSLLTDSSCFYYPFLKAVTRRKLDHQQLSALLKKTTLKGGILADEMGLGKTVQVLSLISSHQRDGIVEIEDSSNPPQEDVAEEQMSNYSIHEQVRIAEISYNEMKNAKRITTMVRYDVDETFTGKTIVCRVCEQFCSASACGWNFKTSKDESFMCPNCFSKTGEQRCLKTTLIIVPESLIFQWFTEIAKHCSDRFKVMFYFGIKKHGYLQPHEMGKYDVILTTYDTIRAEVAFSDVKEQQRILRRDTKPPLYLVSSLVHANFWRVVVDESQVMPQGVNSQLATMLSHIKGENWWCVTGTPLVKTIADIFPLFSFLKLKPFGNPSYFTEHMYSKYLDLFCNERCSDKVFLNEWAPRDLLLQLVSKIMSRKTKEEVKDQINLPMLTETEEKICFTAVQERQYKEEKERLQEVVERSLGYVDNSIRLADLKCRDKVLKELRSLRESVLTGNFNSSAGSDCLIYSPEIVICKLVNSKKKVILNKIRNFVLQANGLAGVQLLMNNPEMALDVYQYTLLKYNELVSGAGLENMKGRENIKALHPVSRSSSPEPYEDLEDNVFDADEDEMFQEELERIKNVTGILKKVQQICNKYVEKPENEEGKAENSKKINEKEIDEDVPGPSKPKRRRLEAEIDTNTRATEPGTSKINEQVAGQSTAETSDNHEEEQQISEVLEERKRQQRCRKIALDAVKPLIMDATQEVHLIINMYKVQESLNVPEEDRIDIDRLEEVCSKFTRIEKESIEKCRDTLRLLTESWSKDERDHLEIIEEFFEQMQTRAQLKSNTDALYDDQYQIRHVVKKDHFPYLPYLALYDTKKKKQIPNEDENEEDNLPGKHNILKCMGGCDGGSNVDSYIGTPCLSIPDVLEKTMDHMKRIDNKRKFVENQMDDLIRLALRMSNPAILINFLIDSEEECDDKETIQSIFACEHSIYKGTSSQREQIHKFYEKENKCKLCDIFAKILSLSFEIGLSSYHGHTRVKCGVLGFATYLVDNFSFGKQKSIHFLNSCLRPFFERIQDTVQAFTLCARIISELIDKVDELRQSRSRITESQVIASMSDRFPDKTTSEMEAIYAEDHFFARDEEIKKAEKVVKELRYLVTLMEKQLVEGEGPEECPVCQTDVESFMHFLCGHRTCKECLEQLIRIKDQDNKPHPPNTVLCPTCRTVSNINQLMLAQSGHKDKDSIIPGVALSAKLTFAIKLIRDTLKNDESNKIILFTTFEPSTAVWNYLVKILKLAKLPYAVTSRSNCGKKIIDFENSENIKVLLCSLSLCANGLNMTGANHIIFLDPPHLQSVLKQAIGRINRFGQKRAMSVHHLVVEGSIDSELREMAKSNRQEEDNKKGWTIGDIRGMFGLEVVQILD</sequence>
<evidence type="ECO:0000256" key="2">
    <source>
        <dbReference type="ARBA" id="ARBA00022801"/>
    </source>
</evidence>
<feature type="coiled-coil region" evidence="5">
    <location>
        <begin position="1137"/>
        <end position="1164"/>
    </location>
</feature>
<dbReference type="InterPro" id="IPR027417">
    <property type="entry name" value="P-loop_NTPase"/>
</dbReference>
<dbReference type="Gene3D" id="3.40.50.10810">
    <property type="entry name" value="Tandem AAA-ATPase domain"/>
    <property type="match status" value="2"/>
</dbReference>
<feature type="domain" description="RING-type" evidence="7">
    <location>
        <begin position="1384"/>
        <end position="1433"/>
    </location>
</feature>
<evidence type="ECO:0000256" key="3">
    <source>
        <dbReference type="ARBA" id="ARBA00022833"/>
    </source>
</evidence>
<dbReference type="InterPro" id="IPR052583">
    <property type="entry name" value="ATP-helicase/E3_Ub-Ligase"/>
</dbReference>
<dbReference type="InterPro" id="IPR049730">
    <property type="entry name" value="SNF2/RAD54-like_C"/>
</dbReference>
<dbReference type="SMART" id="SM00184">
    <property type="entry name" value="RING"/>
    <property type="match status" value="1"/>
</dbReference>
<dbReference type="PROSITE" id="PS50089">
    <property type="entry name" value="ZF_RING_2"/>
    <property type="match status" value="1"/>
</dbReference>
<protein>
    <submittedName>
        <fullName evidence="10">Helicase ATP-binding domain-containing protein</fullName>
    </submittedName>
</protein>
<keyword evidence="2" id="KW-0378">Hydrolase</keyword>
<dbReference type="GO" id="GO:0005524">
    <property type="term" value="F:ATP binding"/>
    <property type="evidence" value="ECO:0007669"/>
    <property type="project" value="InterPro"/>
</dbReference>
<feature type="compositionally biased region" description="Acidic residues" evidence="6">
    <location>
        <begin position="16"/>
        <end position="25"/>
    </location>
</feature>
<dbReference type="GO" id="GO:0005634">
    <property type="term" value="C:nucleus"/>
    <property type="evidence" value="ECO:0007669"/>
    <property type="project" value="TreeGrafter"/>
</dbReference>
<dbReference type="InterPro" id="IPR013083">
    <property type="entry name" value="Znf_RING/FYVE/PHD"/>
</dbReference>
<feature type="domain" description="Helicase C-terminal" evidence="8">
    <location>
        <begin position="1470"/>
        <end position="1618"/>
    </location>
</feature>
<dbReference type="eggNOG" id="KOG0298">
    <property type="taxonomic scope" value="Eukaryota"/>
</dbReference>
<dbReference type="GO" id="GO:0008270">
    <property type="term" value="F:zinc ion binding"/>
    <property type="evidence" value="ECO:0007669"/>
    <property type="project" value="UniProtKB-KW"/>
</dbReference>
<proteinExistence type="predicted"/>
<evidence type="ECO:0000259" key="8">
    <source>
        <dbReference type="PROSITE" id="PS51194"/>
    </source>
</evidence>
<keyword evidence="1 4" id="KW-0479">Metal-binding</keyword>
<dbReference type="GO" id="GO:0000209">
    <property type="term" value="P:protein polyubiquitination"/>
    <property type="evidence" value="ECO:0007669"/>
    <property type="project" value="TreeGrafter"/>
</dbReference>
<dbReference type="Gene3D" id="3.30.40.10">
    <property type="entry name" value="Zinc/RING finger domain, C3HC4 (zinc finger)"/>
    <property type="match status" value="1"/>
</dbReference>
<dbReference type="InterPro" id="IPR038718">
    <property type="entry name" value="SNF2-like_sf"/>
</dbReference>
<evidence type="ECO:0000256" key="6">
    <source>
        <dbReference type="SAM" id="MobiDB-lite"/>
    </source>
</evidence>
<dbReference type="CDD" id="cd18793">
    <property type="entry name" value="SF2_C_SNF"/>
    <property type="match status" value="1"/>
</dbReference>
<keyword evidence="5" id="KW-0175">Coiled coil</keyword>
<reference evidence="10" key="1">
    <citation type="submission" date="2016-11" db="UniProtKB">
        <authorList>
            <consortium name="WormBaseParasite"/>
        </authorList>
    </citation>
    <scope>IDENTIFICATION</scope>
</reference>
<evidence type="ECO:0000313" key="9">
    <source>
        <dbReference type="Proteomes" id="UP000095282"/>
    </source>
</evidence>
<accession>A0A1I7TIP0</accession>
<dbReference type="Pfam" id="PF00271">
    <property type="entry name" value="Helicase_C"/>
    <property type="match status" value="1"/>
</dbReference>
<evidence type="ECO:0000256" key="5">
    <source>
        <dbReference type="SAM" id="Coils"/>
    </source>
</evidence>
<dbReference type="InterPro" id="IPR001841">
    <property type="entry name" value="Znf_RING"/>
</dbReference>
<dbReference type="SMART" id="SM00490">
    <property type="entry name" value="HELICc"/>
    <property type="match status" value="1"/>
</dbReference>
<dbReference type="SMART" id="SM00487">
    <property type="entry name" value="DEXDc"/>
    <property type="match status" value="1"/>
</dbReference>
<dbReference type="PROSITE" id="PS51194">
    <property type="entry name" value="HELICASE_CTER"/>
    <property type="match status" value="1"/>
</dbReference>
<dbReference type="PANTHER" id="PTHR45865:SF1">
    <property type="entry name" value="E3 UBIQUITIN-PROTEIN LIGASE SHPRH"/>
    <property type="match status" value="1"/>
</dbReference>
<dbReference type="PANTHER" id="PTHR45865">
    <property type="entry name" value="E3 UBIQUITIN-PROTEIN LIGASE SHPRH FAMILY MEMBER"/>
    <property type="match status" value="1"/>
</dbReference>
<dbReference type="Pfam" id="PF00176">
    <property type="entry name" value="SNF2-rel_dom"/>
    <property type="match status" value="1"/>
</dbReference>
<dbReference type="SUPFAM" id="SSF52540">
    <property type="entry name" value="P-loop containing nucleoside triphosphate hydrolases"/>
    <property type="match status" value="2"/>
</dbReference>
<dbReference type="InterPro" id="IPR000330">
    <property type="entry name" value="SNF2_N"/>
</dbReference>
<dbReference type="SUPFAM" id="SSF57850">
    <property type="entry name" value="RING/U-box"/>
    <property type="match status" value="1"/>
</dbReference>
<dbReference type="Gene3D" id="3.40.50.300">
    <property type="entry name" value="P-loop containing nucleotide triphosphate hydrolases"/>
    <property type="match status" value="1"/>
</dbReference>
<evidence type="ECO:0000313" key="10">
    <source>
        <dbReference type="WBParaSite" id="Csp11.Scaffold624.g6316.t1"/>
    </source>
</evidence>
<dbReference type="GO" id="GO:0061630">
    <property type="term" value="F:ubiquitin protein ligase activity"/>
    <property type="evidence" value="ECO:0007669"/>
    <property type="project" value="TreeGrafter"/>
</dbReference>
<feature type="compositionally biased region" description="Polar residues" evidence="6">
    <location>
        <begin position="906"/>
        <end position="931"/>
    </location>
</feature>
<dbReference type="GO" id="GO:0006974">
    <property type="term" value="P:DNA damage response"/>
    <property type="evidence" value="ECO:0007669"/>
    <property type="project" value="TreeGrafter"/>
</dbReference>
<dbReference type="InterPro" id="IPR001650">
    <property type="entry name" value="Helicase_C-like"/>
</dbReference>
<keyword evidence="3" id="KW-0862">Zinc</keyword>
<evidence type="ECO:0000256" key="1">
    <source>
        <dbReference type="ARBA" id="ARBA00022771"/>
    </source>
</evidence>
<dbReference type="STRING" id="1561998.A0A1I7TIP0"/>
<evidence type="ECO:0000256" key="4">
    <source>
        <dbReference type="PROSITE-ProRule" id="PRU00175"/>
    </source>
</evidence>
<dbReference type="WBParaSite" id="Csp11.Scaffold624.g6316.t1">
    <property type="protein sequence ID" value="Csp11.Scaffold624.g6316.t1"/>
    <property type="gene ID" value="Csp11.Scaffold624.g6316"/>
</dbReference>
<dbReference type="Proteomes" id="UP000095282">
    <property type="component" value="Unplaced"/>
</dbReference>